<evidence type="ECO:0000313" key="1">
    <source>
        <dbReference type="EMBL" id="JAD83416.1"/>
    </source>
</evidence>
<organism evidence="1">
    <name type="scientific">Arundo donax</name>
    <name type="common">Giant reed</name>
    <name type="synonym">Donax arundinaceus</name>
    <dbReference type="NCBI Taxonomy" id="35708"/>
    <lineage>
        <taxon>Eukaryota</taxon>
        <taxon>Viridiplantae</taxon>
        <taxon>Streptophyta</taxon>
        <taxon>Embryophyta</taxon>
        <taxon>Tracheophyta</taxon>
        <taxon>Spermatophyta</taxon>
        <taxon>Magnoliopsida</taxon>
        <taxon>Liliopsida</taxon>
        <taxon>Poales</taxon>
        <taxon>Poaceae</taxon>
        <taxon>PACMAD clade</taxon>
        <taxon>Arundinoideae</taxon>
        <taxon>Arundineae</taxon>
        <taxon>Arundo</taxon>
    </lineage>
</organism>
<dbReference type="EMBL" id="GBRH01214479">
    <property type="protein sequence ID" value="JAD83416.1"/>
    <property type="molecule type" value="Transcribed_RNA"/>
</dbReference>
<reference evidence="1" key="1">
    <citation type="submission" date="2014-09" db="EMBL/GenBank/DDBJ databases">
        <authorList>
            <person name="Magalhaes I.L.F."/>
            <person name="Oliveira U."/>
            <person name="Santos F.R."/>
            <person name="Vidigal T.H.D.A."/>
            <person name="Brescovit A.D."/>
            <person name="Santos A.J."/>
        </authorList>
    </citation>
    <scope>NUCLEOTIDE SEQUENCE</scope>
    <source>
        <tissue evidence="1">Shoot tissue taken approximately 20 cm above the soil surface</tissue>
    </source>
</reference>
<accession>A0A0A9D6G8</accession>
<dbReference type="AlphaFoldDB" id="A0A0A9D6G8"/>
<reference evidence="1" key="2">
    <citation type="journal article" date="2015" name="Data Brief">
        <title>Shoot transcriptome of the giant reed, Arundo donax.</title>
        <authorList>
            <person name="Barrero R.A."/>
            <person name="Guerrero F.D."/>
            <person name="Moolhuijzen P."/>
            <person name="Goolsby J.A."/>
            <person name="Tidwell J."/>
            <person name="Bellgard S.E."/>
            <person name="Bellgard M.I."/>
        </authorList>
    </citation>
    <scope>NUCLEOTIDE SEQUENCE</scope>
    <source>
        <tissue evidence="1">Shoot tissue taken approximately 20 cm above the soil surface</tissue>
    </source>
</reference>
<protein>
    <submittedName>
        <fullName evidence="1">Uncharacterized protein</fullName>
    </submittedName>
</protein>
<proteinExistence type="predicted"/>
<sequence length="86" mass="9453">MCQACFFPPMVPKSSRMVSEYGCPQISEYYFSEIVAPVTEGPDMLQKILMKSLDGESFHSSAIVSLPRVRTPTDSHSSAQATSEGF</sequence>
<name>A0A0A9D6G8_ARUDO</name>